<evidence type="ECO:0000313" key="3">
    <source>
        <dbReference type="Proteomes" id="UP001318040"/>
    </source>
</evidence>
<reference evidence="4" key="1">
    <citation type="submission" date="2025-08" db="UniProtKB">
        <authorList>
            <consortium name="RefSeq"/>
        </authorList>
    </citation>
    <scope>IDENTIFICATION</scope>
    <source>
        <tissue evidence="4">Sperm</tissue>
    </source>
</reference>
<dbReference type="PANTHER" id="PTHR12461">
    <property type="entry name" value="HYPOXIA-INDUCIBLE FACTOR 1 ALPHA INHIBITOR-RELATED"/>
    <property type="match status" value="1"/>
</dbReference>
<dbReference type="SUPFAM" id="SSF51197">
    <property type="entry name" value="Clavaminate synthase-like"/>
    <property type="match status" value="1"/>
</dbReference>
<dbReference type="GeneID" id="116946579"/>
<organism evidence="3 4">
    <name type="scientific">Petromyzon marinus</name>
    <name type="common">Sea lamprey</name>
    <dbReference type="NCBI Taxonomy" id="7757"/>
    <lineage>
        <taxon>Eukaryota</taxon>
        <taxon>Metazoa</taxon>
        <taxon>Chordata</taxon>
        <taxon>Craniata</taxon>
        <taxon>Vertebrata</taxon>
        <taxon>Cyclostomata</taxon>
        <taxon>Hyperoartia</taxon>
        <taxon>Petromyzontiformes</taxon>
        <taxon>Petromyzontidae</taxon>
        <taxon>Petromyzon</taxon>
    </lineage>
</organism>
<accession>A0AAJ7X166</accession>
<dbReference type="Gene3D" id="2.60.120.650">
    <property type="entry name" value="Cupin"/>
    <property type="match status" value="1"/>
</dbReference>
<dbReference type="KEGG" id="pmrn:116946579"/>
<feature type="signal peptide" evidence="2">
    <location>
        <begin position="1"/>
        <end position="36"/>
    </location>
</feature>
<name>A0AAJ7X166_PETMA</name>
<keyword evidence="2" id="KW-0732">Signal</keyword>
<evidence type="ECO:0000256" key="1">
    <source>
        <dbReference type="SAM" id="MobiDB-lite"/>
    </source>
</evidence>
<evidence type="ECO:0000256" key="2">
    <source>
        <dbReference type="SAM" id="SignalP"/>
    </source>
</evidence>
<evidence type="ECO:0000313" key="4">
    <source>
        <dbReference type="RefSeq" id="XP_032817521.1"/>
    </source>
</evidence>
<gene>
    <name evidence="4" type="primary">LOC116946579</name>
</gene>
<sequence>MTSAAGSVPVRAWTLSSRFSPLLLWLLLSGLCGTQADIPFPKDQNMDVEFPPRGRRSDSGLPDGHLRPLGYQRKSDGRVLEVEGEPSPQEVWARCAEPGEPCFMPGGLPPESCPECVAWSRDKELREAFGDLQVEVDKRRSRRVAQHVLPLRRFLSAFHAEEWQLRSLLPDEMRRHVRVPSGLHCGPLRQWMQGAVLTLSSGRMNQPVRALHDHQLTCAMDGRMDYIVIPPRFQGAFDLEWSQLELEGATSPLDVEMVNVFAHQEAARASWRWATLRSGSCIFVPAGHLFQVTSYGRALTITFLMAPVPSPSGVSDCEHRVPGRGLPSLSEMTAPTWTLARGGLRRPLRDHGLDPAGLRRDLLAAMRAEAALDSTTFARFFRAAALPEAPREPGEAFVRLLGGAGVGDGHLSRSDVEALSVGRLRALSADLGHDAAAGHHLDHDEL</sequence>
<keyword evidence="3" id="KW-1185">Reference proteome</keyword>
<dbReference type="RefSeq" id="XP_032817521.1">
    <property type="nucleotide sequence ID" value="XM_032961630.1"/>
</dbReference>
<protein>
    <submittedName>
        <fullName evidence="4">Uncharacterized protein LOC116946579</fullName>
    </submittedName>
</protein>
<dbReference type="PANTHER" id="PTHR12461:SF53">
    <property type="entry name" value="JMJC DOMAIN-CONTAINING PROTEIN"/>
    <property type="match status" value="1"/>
</dbReference>
<proteinExistence type="predicted"/>
<dbReference type="Proteomes" id="UP001318040">
    <property type="component" value="Chromosome 27"/>
</dbReference>
<feature type="region of interest" description="Disordered" evidence="1">
    <location>
        <begin position="43"/>
        <end position="68"/>
    </location>
</feature>
<dbReference type="AlphaFoldDB" id="A0AAJ7X166"/>
<feature type="chain" id="PRO_5042594650" evidence="2">
    <location>
        <begin position="37"/>
        <end position="446"/>
    </location>
</feature>